<dbReference type="PANTHER" id="PTHR31284:SF10">
    <property type="entry name" value="ACID PHOSPHATASE-LIKE PROTEIN"/>
    <property type="match status" value="1"/>
</dbReference>
<dbReference type="InterPro" id="IPR036412">
    <property type="entry name" value="HAD-like_sf"/>
</dbReference>
<reference evidence="2 3" key="1">
    <citation type="submission" date="2024-09" db="EMBL/GenBank/DDBJ databases">
        <title>Chromosome-scale assembly of Riccia sorocarpa.</title>
        <authorList>
            <person name="Paukszto L."/>
        </authorList>
    </citation>
    <scope>NUCLEOTIDE SEQUENCE [LARGE SCALE GENOMIC DNA]</scope>
    <source>
        <strain evidence="2">LP-2024</strain>
        <tissue evidence="2">Aerial parts of the thallus</tissue>
    </source>
</reference>
<keyword evidence="1" id="KW-0732">Signal</keyword>
<sequence>MEAASDYLKSIPVRGDGRDVVVMGVDDSALSNLGFFREHKYGWSAHPKVLEVYAELKDAKIGVVILSGRPESQRAITTENLIEAGFNAGWEDLILRTPEEEALTNREYKSQRRVELEGKGYRILFNVGDQWSDLLGPAKSRTFKIPNPMYYVY</sequence>
<name>A0ABD3GSV5_9MARC</name>
<dbReference type="AlphaFoldDB" id="A0ABD3GSV5"/>
<comment type="caution">
    <text evidence="2">The sequence shown here is derived from an EMBL/GenBank/DDBJ whole genome shotgun (WGS) entry which is preliminary data.</text>
</comment>
<dbReference type="Pfam" id="PF03767">
    <property type="entry name" value="Acid_phosphat_B"/>
    <property type="match status" value="1"/>
</dbReference>
<keyword evidence="3" id="KW-1185">Reference proteome</keyword>
<organism evidence="2 3">
    <name type="scientific">Riccia sorocarpa</name>
    <dbReference type="NCBI Taxonomy" id="122646"/>
    <lineage>
        <taxon>Eukaryota</taxon>
        <taxon>Viridiplantae</taxon>
        <taxon>Streptophyta</taxon>
        <taxon>Embryophyta</taxon>
        <taxon>Marchantiophyta</taxon>
        <taxon>Marchantiopsida</taxon>
        <taxon>Marchantiidae</taxon>
        <taxon>Marchantiales</taxon>
        <taxon>Ricciaceae</taxon>
        <taxon>Riccia</taxon>
    </lineage>
</organism>
<dbReference type="InterPro" id="IPR005519">
    <property type="entry name" value="Acid_phosphat_B-like"/>
</dbReference>
<proteinExistence type="predicted"/>
<dbReference type="Gene3D" id="3.40.50.1000">
    <property type="entry name" value="HAD superfamily/HAD-like"/>
    <property type="match status" value="1"/>
</dbReference>
<dbReference type="InterPro" id="IPR023214">
    <property type="entry name" value="HAD_sf"/>
</dbReference>
<dbReference type="SUPFAM" id="SSF56784">
    <property type="entry name" value="HAD-like"/>
    <property type="match status" value="1"/>
</dbReference>
<dbReference type="EMBL" id="JBJQOH010000007">
    <property type="protein sequence ID" value="KAL3681262.1"/>
    <property type="molecule type" value="Genomic_DNA"/>
</dbReference>
<protein>
    <recommendedName>
        <fullName evidence="4">Acid phosphatase</fullName>
    </recommendedName>
</protein>
<gene>
    <name evidence="2" type="ORF">R1sor_024218</name>
</gene>
<evidence type="ECO:0000256" key="1">
    <source>
        <dbReference type="ARBA" id="ARBA00022729"/>
    </source>
</evidence>
<evidence type="ECO:0000313" key="3">
    <source>
        <dbReference type="Proteomes" id="UP001633002"/>
    </source>
</evidence>
<accession>A0ABD3GSV5</accession>
<evidence type="ECO:0000313" key="2">
    <source>
        <dbReference type="EMBL" id="KAL3681262.1"/>
    </source>
</evidence>
<dbReference type="PANTHER" id="PTHR31284">
    <property type="entry name" value="ACID PHOSPHATASE-LIKE PROTEIN"/>
    <property type="match status" value="1"/>
</dbReference>
<dbReference type="Proteomes" id="UP001633002">
    <property type="component" value="Unassembled WGS sequence"/>
</dbReference>
<evidence type="ECO:0008006" key="4">
    <source>
        <dbReference type="Google" id="ProtNLM"/>
    </source>
</evidence>